<dbReference type="PANTHER" id="PTHR12174:SF103">
    <property type="entry name" value="INTRAMEMBRANE PROTEASE (IMPAS) FAMILY"/>
    <property type="match status" value="1"/>
</dbReference>
<keyword evidence="5 8" id="KW-1133">Transmembrane helix</keyword>
<evidence type="ECO:0000256" key="5">
    <source>
        <dbReference type="ARBA" id="ARBA00022989"/>
    </source>
</evidence>
<evidence type="ECO:0000313" key="10">
    <source>
        <dbReference type="EMBL" id="KAI1707037.1"/>
    </source>
</evidence>
<feature type="transmembrane region" description="Helical" evidence="8">
    <location>
        <begin position="468"/>
        <end position="485"/>
    </location>
</feature>
<feature type="transmembrane region" description="Helical" evidence="8">
    <location>
        <begin position="218"/>
        <end position="237"/>
    </location>
</feature>
<dbReference type="GO" id="GO:0030660">
    <property type="term" value="C:Golgi-associated vesicle membrane"/>
    <property type="evidence" value="ECO:0007669"/>
    <property type="project" value="TreeGrafter"/>
</dbReference>
<feature type="compositionally biased region" description="Polar residues" evidence="7">
    <location>
        <begin position="309"/>
        <end position="336"/>
    </location>
</feature>
<dbReference type="InterPro" id="IPR006639">
    <property type="entry name" value="Preselin/SPP"/>
</dbReference>
<dbReference type="PANTHER" id="PTHR12174">
    <property type="entry name" value="SIGNAL PEPTIDE PEPTIDASE"/>
    <property type="match status" value="1"/>
</dbReference>
<evidence type="ECO:0000256" key="7">
    <source>
        <dbReference type="SAM" id="MobiDB-lite"/>
    </source>
</evidence>
<dbReference type="AlphaFoldDB" id="A0AAD4MU63"/>
<comment type="subcellular location">
    <subcellularLocation>
        <location evidence="1">Endomembrane system</location>
        <topology evidence="1">Multi-pass membrane protein</topology>
    </subcellularLocation>
</comment>
<feature type="region of interest" description="Disordered" evidence="7">
    <location>
        <begin position="307"/>
        <end position="336"/>
    </location>
</feature>
<feature type="transmembrane region" description="Helical" evidence="8">
    <location>
        <begin position="497"/>
        <end position="517"/>
    </location>
</feature>
<gene>
    <name evidence="10" type="ORF">DdX_12626</name>
</gene>
<proteinExistence type="inferred from homology"/>
<feature type="transmembrane region" description="Helical" evidence="8">
    <location>
        <begin position="649"/>
        <end position="667"/>
    </location>
</feature>
<dbReference type="GO" id="GO:0033619">
    <property type="term" value="P:membrane protein proteolysis"/>
    <property type="evidence" value="ECO:0007669"/>
    <property type="project" value="TreeGrafter"/>
</dbReference>
<dbReference type="SMART" id="SM00730">
    <property type="entry name" value="PSN"/>
    <property type="match status" value="1"/>
</dbReference>
<dbReference type="GO" id="GO:0098554">
    <property type="term" value="C:cytoplasmic side of endoplasmic reticulum membrane"/>
    <property type="evidence" value="ECO:0007669"/>
    <property type="project" value="TreeGrafter"/>
</dbReference>
<evidence type="ECO:0000256" key="1">
    <source>
        <dbReference type="ARBA" id="ARBA00004127"/>
    </source>
</evidence>
<dbReference type="Pfam" id="PF04258">
    <property type="entry name" value="Peptidase_A22B"/>
    <property type="match status" value="1"/>
</dbReference>
<reference evidence="10" key="1">
    <citation type="submission" date="2022-01" db="EMBL/GenBank/DDBJ databases">
        <title>Genome Sequence Resource for Two Populations of Ditylenchus destructor, the Migratory Endoparasitic Phytonematode.</title>
        <authorList>
            <person name="Zhang H."/>
            <person name="Lin R."/>
            <person name="Xie B."/>
        </authorList>
    </citation>
    <scope>NUCLEOTIDE SEQUENCE</scope>
    <source>
        <strain evidence="10">BazhouSP</strain>
    </source>
</reference>
<feature type="chain" id="PRO_5042153982" evidence="9">
    <location>
        <begin position="26"/>
        <end position="705"/>
    </location>
</feature>
<feature type="transmembrane region" description="Helical" evidence="8">
    <location>
        <begin position="374"/>
        <end position="396"/>
    </location>
</feature>
<feature type="transmembrane region" description="Helical" evidence="8">
    <location>
        <begin position="348"/>
        <end position="368"/>
    </location>
</feature>
<keyword evidence="3 8" id="KW-0812">Transmembrane</keyword>
<dbReference type="EMBL" id="JAKKPZ010000043">
    <property type="protein sequence ID" value="KAI1707037.1"/>
    <property type="molecule type" value="Genomic_DNA"/>
</dbReference>
<sequence length="705" mass="80352">MISFQMICLTFAVMFLAFTSVSVSASKSKWRGYESSYAFLSIRTGADEFKHHKFCINFQQYRTRLLPEALEEAEPLRVNWWNEQFNQTDVCRHNTHEDQEFAADEMVPALYQTSRRMSNCTGAPDDRLVSYQVSLLEDHNASNVLFLVEKGIANVHGIHDFLFSQFYNPEINETNHKAAVFYTYRRTFYEEMLPLLVSKSAQLFVYRPTMWFLDSSVFVLWLLAFSSISLGSAWMVCSLKNQQNRLKDNSSSRNYLQEETQEEIVERPRGVTNPVAIIVDVLPDNDQNAPGAIQSSPVSNDAIAPMENPQHSTASITTNPTSVSNPKTKPKQLSDSEQLAQMSARDHCCTVIIFVAFVVAVLLLSYFFRPYAVGFFNLFLVVLGTFSMHHIAYAIYTNFRVDYELFSLSQMCCVTGPNCVTLQQKIPLVNWMVKSKLFKSRIRLVSTMLLAGSFGVCITWFFMREDPYSFFLLDFINLCLCISAIKGTQVRSLRFLTFLLMAMFVYDIVMVFGTRLLTPSGCSVMLQVVTGMDCTIRRNSSDHSVGDLYPIPPIDVESPEKIPIVFYVPLLNDPMSECFDVSIEGEFKHVMLGLGDVIVPGYLIAFCFFVDVVKRNKFYSYGLIALTGYSFGMMATFLALRLMETAQPALIYLVPFTLIPICWLVYLKHDLRANAPLSRYKPLRFKNFFAFTDLLPSAKLDSRIS</sequence>
<accession>A0AAD4MU63</accession>
<evidence type="ECO:0000256" key="4">
    <source>
        <dbReference type="ARBA" id="ARBA00022801"/>
    </source>
</evidence>
<dbReference type="GO" id="GO:0005765">
    <property type="term" value="C:lysosomal membrane"/>
    <property type="evidence" value="ECO:0007669"/>
    <property type="project" value="TreeGrafter"/>
</dbReference>
<dbReference type="GO" id="GO:0042500">
    <property type="term" value="F:aspartic endopeptidase activity, intramembrane cleaving"/>
    <property type="evidence" value="ECO:0007669"/>
    <property type="project" value="InterPro"/>
</dbReference>
<feature type="transmembrane region" description="Helical" evidence="8">
    <location>
        <begin position="590"/>
        <end position="610"/>
    </location>
</feature>
<protein>
    <submittedName>
        <fullName evidence="10">Signal peptide peptidase domain-containing protein</fullName>
    </submittedName>
</protein>
<evidence type="ECO:0000256" key="3">
    <source>
        <dbReference type="ARBA" id="ARBA00022692"/>
    </source>
</evidence>
<evidence type="ECO:0000313" key="11">
    <source>
        <dbReference type="Proteomes" id="UP001201812"/>
    </source>
</evidence>
<evidence type="ECO:0000256" key="8">
    <source>
        <dbReference type="SAM" id="Phobius"/>
    </source>
</evidence>
<dbReference type="GO" id="GO:0098553">
    <property type="term" value="C:lumenal side of endoplasmic reticulum membrane"/>
    <property type="evidence" value="ECO:0007669"/>
    <property type="project" value="TreeGrafter"/>
</dbReference>
<organism evidence="10 11">
    <name type="scientific">Ditylenchus destructor</name>
    <dbReference type="NCBI Taxonomy" id="166010"/>
    <lineage>
        <taxon>Eukaryota</taxon>
        <taxon>Metazoa</taxon>
        <taxon>Ecdysozoa</taxon>
        <taxon>Nematoda</taxon>
        <taxon>Chromadorea</taxon>
        <taxon>Rhabditida</taxon>
        <taxon>Tylenchina</taxon>
        <taxon>Tylenchomorpha</taxon>
        <taxon>Sphaerularioidea</taxon>
        <taxon>Anguinidae</taxon>
        <taxon>Anguininae</taxon>
        <taxon>Ditylenchus</taxon>
    </lineage>
</organism>
<keyword evidence="6 8" id="KW-0472">Membrane</keyword>
<dbReference type="Proteomes" id="UP001201812">
    <property type="component" value="Unassembled WGS sequence"/>
</dbReference>
<keyword evidence="9" id="KW-0732">Signal</keyword>
<evidence type="ECO:0000256" key="6">
    <source>
        <dbReference type="ARBA" id="ARBA00023136"/>
    </source>
</evidence>
<comment type="caution">
    <text evidence="10">The sequence shown here is derived from an EMBL/GenBank/DDBJ whole genome shotgun (WGS) entry which is preliminary data.</text>
</comment>
<evidence type="ECO:0000256" key="9">
    <source>
        <dbReference type="SAM" id="SignalP"/>
    </source>
</evidence>
<keyword evidence="4" id="KW-0378">Hydrolase</keyword>
<comment type="similarity">
    <text evidence="2">Belongs to the peptidase A22B family.</text>
</comment>
<evidence type="ECO:0000256" key="2">
    <source>
        <dbReference type="ARBA" id="ARBA00006859"/>
    </source>
</evidence>
<feature type="transmembrane region" description="Helical" evidence="8">
    <location>
        <begin position="442"/>
        <end position="462"/>
    </location>
</feature>
<feature type="transmembrane region" description="Helical" evidence="8">
    <location>
        <begin position="622"/>
        <end position="643"/>
    </location>
</feature>
<dbReference type="InterPro" id="IPR007369">
    <property type="entry name" value="Peptidase_A22B_SPP"/>
</dbReference>
<keyword evidence="11" id="KW-1185">Reference proteome</keyword>
<name>A0AAD4MU63_9BILA</name>
<feature type="signal peptide" evidence="9">
    <location>
        <begin position="1"/>
        <end position="25"/>
    </location>
</feature>